<dbReference type="EMBL" id="QNRQ01000026">
    <property type="protein sequence ID" value="RBP33632.1"/>
    <property type="molecule type" value="Genomic_DNA"/>
</dbReference>
<accession>A0A366H108</accession>
<sequence length="70" mass="8065">MPTLESILKIGDHCNTRYGAGEIVHIEHFSRINGGLNRYGLKLVNNPFKFEPVYFFPEELSGHTEHHENL</sequence>
<proteinExistence type="predicted"/>
<name>A0A366H108_9BURK</name>
<evidence type="ECO:0000313" key="1">
    <source>
        <dbReference type="EMBL" id="RBP33632.1"/>
    </source>
</evidence>
<comment type="caution">
    <text evidence="1">The sequence shown here is derived from an EMBL/GenBank/DDBJ whole genome shotgun (WGS) entry which is preliminary data.</text>
</comment>
<keyword evidence="2" id="KW-1185">Reference proteome</keyword>
<organism evidence="1 2">
    <name type="scientific">Eoetvoesiella caeni</name>
    <dbReference type="NCBI Taxonomy" id="645616"/>
    <lineage>
        <taxon>Bacteria</taxon>
        <taxon>Pseudomonadati</taxon>
        <taxon>Pseudomonadota</taxon>
        <taxon>Betaproteobacteria</taxon>
        <taxon>Burkholderiales</taxon>
        <taxon>Alcaligenaceae</taxon>
        <taxon>Eoetvoesiella</taxon>
    </lineage>
</organism>
<gene>
    <name evidence="1" type="ORF">DFR37_12623</name>
</gene>
<dbReference type="Proteomes" id="UP000253628">
    <property type="component" value="Unassembled WGS sequence"/>
</dbReference>
<dbReference type="AlphaFoldDB" id="A0A366H108"/>
<evidence type="ECO:0000313" key="2">
    <source>
        <dbReference type="Proteomes" id="UP000253628"/>
    </source>
</evidence>
<reference evidence="1 2" key="1">
    <citation type="submission" date="2018-06" db="EMBL/GenBank/DDBJ databases">
        <title>Genomic Encyclopedia of Type Strains, Phase IV (KMG-IV): sequencing the most valuable type-strain genomes for metagenomic binning, comparative biology and taxonomic classification.</title>
        <authorList>
            <person name="Goeker M."/>
        </authorList>
    </citation>
    <scope>NUCLEOTIDE SEQUENCE [LARGE SCALE GENOMIC DNA]</scope>
    <source>
        <strain evidence="1 2">DSM 25520</strain>
    </source>
</reference>
<protein>
    <submittedName>
        <fullName evidence="1">Uncharacterized protein</fullName>
    </submittedName>
</protein>